<name>A0AAW1SSP3_9CHLO</name>
<sequence length="157" mass="16374">MGPYVARRETRPQVTAMLRADSGTAYRGAYGKGQDGGTEVERRNSASGGAAQHLDTGLPPASPAQAPCMQKTYSGPFKGQTPNGLHRISTDYAGPYGSGTKLNELDQAAGEPTMVPSAVALLTALECRSCLRQASWCLSTNQASYGSASPHPALNDS</sequence>
<reference evidence="2 3" key="1">
    <citation type="journal article" date="2024" name="Nat. Commun.">
        <title>Phylogenomics reveals the evolutionary origins of lichenization in chlorophyte algae.</title>
        <authorList>
            <person name="Puginier C."/>
            <person name="Libourel C."/>
            <person name="Otte J."/>
            <person name="Skaloud P."/>
            <person name="Haon M."/>
            <person name="Grisel S."/>
            <person name="Petersen M."/>
            <person name="Berrin J.G."/>
            <person name="Delaux P.M."/>
            <person name="Dal Grande F."/>
            <person name="Keller J."/>
        </authorList>
    </citation>
    <scope>NUCLEOTIDE SEQUENCE [LARGE SCALE GENOMIC DNA]</scope>
    <source>
        <strain evidence="2 3">SAG 2523</strain>
    </source>
</reference>
<comment type="caution">
    <text evidence="2">The sequence shown here is derived from an EMBL/GenBank/DDBJ whole genome shotgun (WGS) entry which is preliminary data.</text>
</comment>
<feature type="region of interest" description="Disordered" evidence="1">
    <location>
        <begin position="27"/>
        <end position="92"/>
    </location>
</feature>
<dbReference type="Proteomes" id="UP001485043">
    <property type="component" value="Unassembled WGS sequence"/>
</dbReference>
<dbReference type="AlphaFoldDB" id="A0AAW1SSP3"/>
<accession>A0AAW1SSP3</accession>
<evidence type="ECO:0000313" key="2">
    <source>
        <dbReference type="EMBL" id="KAK9855127.1"/>
    </source>
</evidence>
<protein>
    <submittedName>
        <fullName evidence="2">Uncharacterized protein</fullName>
    </submittedName>
</protein>
<evidence type="ECO:0000313" key="3">
    <source>
        <dbReference type="Proteomes" id="UP001485043"/>
    </source>
</evidence>
<gene>
    <name evidence="2" type="ORF">WJX84_010444</name>
</gene>
<dbReference type="EMBL" id="JALJOV010001077">
    <property type="protein sequence ID" value="KAK9855127.1"/>
    <property type="molecule type" value="Genomic_DNA"/>
</dbReference>
<evidence type="ECO:0000256" key="1">
    <source>
        <dbReference type="SAM" id="MobiDB-lite"/>
    </source>
</evidence>
<proteinExistence type="predicted"/>
<keyword evidence="3" id="KW-1185">Reference proteome</keyword>
<organism evidence="2 3">
    <name type="scientific">Apatococcus fuscideae</name>
    <dbReference type="NCBI Taxonomy" id="2026836"/>
    <lineage>
        <taxon>Eukaryota</taxon>
        <taxon>Viridiplantae</taxon>
        <taxon>Chlorophyta</taxon>
        <taxon>core chlorophytes</taxon>
        <taxon>Trebouxiophyceae</taxon>
        <taxon>Chlorellales</taxon>
        <taxon>Chlorellaceae</taxon>
        <taxon>Apatococcus</taxon>
    </lineage>
</organism>